<evidence type="ECO:0000256" key="2">
    <source>
        <dbReference type="ARBA" id="ARBA00022771"/>
    </source>
</evidence>
<name>A0A9P7V014_9AGAR</name>
<proteinExistence type="predicted"/>
<dbReference type="OrthoDB" id="3219336at2759"/>
<dbReference type="Proteomes" id="UP001049176">
    <property type="component" value="Chromosome 2"/>
</dbReference>
<keyword evidence="3" id="KW-0862">Zinc</keyword>
<dbReference type="AlphaFoldDB" id="A0A9P7V014"/>
<keyword evidence="2 4" id="KW-0863">Zinc-finger</keyword>
<dbReference type="InterPro" id="IPR047126">
    <property type="entry name" value="RNF141-like"/>
</dbReference>
<dbReference type="Gene3D" id="3.30.40.10">
    <property type="entry name" value="Zinc/RING finger domain, C3HC4 (zinc finger)"/>
    <property type="match status" value="1"/>
</dbReference>
<feature type="domain" description="RING-type" evidence="6">
    <location>
        <begin position="143"/>
        <end position="196"/>
    </location>
</feature>
<evidence type="ECO:0000256" key="1">
    <source>
        <dbReference type="ARBA" id="ARBA00022723"/>
    </source>
</evidence>
<dbReference type="InterPro" id="IPR017907">
    <property type="entry name" value="Znf_RING_CS"/>
</dbReference>
<evidence type="ECO:0000256" key="4">
    <source>
        <dbReference type="PROSITE-ProRule" id="PRU00175"/>
    </source>
</evidence>
<organism evidence="7 8">
    <name type="scientific">Marasmius oreades</name>
    <name type="common">fairy-ring Marasmius</name>
    <dbReference type="NCBI Taxonomy" id="181124"/>
    <lineage>
        <taxon>Eukaryota</taxon>
        <taxon>Fungi</taxon>
        <taxon>Dikarya</taxon>
        <taxon>Basidiomycota</taxon>
        <taxon>Agaricomycotina</taxon>
        <taxon>Agaricomycetes</taxon>
        <taxon>Agaricomycetidae</taxon>
        <taxon>Agaricales</taxon>
        <taxon>Marasmiineae</taxon>
        <taxon>Marasmiaceae</taxon>
        <taxon>Marasmius</taxon>
    </lineage>
</organism>
<keyword evidence="1" id="KW-0479">Metal-binding</keyword>
<dbReference type="GeneID" id="66074188"/>
<sequence length="254" mass="29076">MIPTMGVKRVGSPKKVSPSQSKQKRPNNIVRGKRDDPHGPSLKWDWGPLKELEIKNEPGSSNVAHNSADIIKISSSEEESPSPKKPRSSESTELRTLKAEKAALKQRYQELQNRFRVLEDTHSKTEADLKKWGIPAVSQIIRCEICLAYMNTPTFIVECGHTFCHGCIHRWFTEEDRKDVSWSLDLEPGYSCPLCRGKVTSRPCPAYKFNEIVSATMQEILKNLNLQEAEKIEAENHRHAVAQNEEQWDQYFFL</sequence>
<dbReference type="Pfam" id="PF15227">
    <property type="entry name" value="zf-C3HC4_4"/>
    <property type="match status" value="1"/>
</dbReference>
<evidence type="ECO:0000313" key="8">
    <source>
        <dbReference type="Proteomes" id="UP001049176"/>
    </source>
</evidence>
<dbReference type="SMART" id="SM00184">
    <property type="entry name" value="RING"/>
    <property type="match status" value="1"/>
</dbReference>
<dbReference type="RefSeq" id="XP_043014263.1">
    <property type="nucleotide sequence ID" value="XM_043149656.1"/>
</dbReference>
<dbReference type="PANTHER" id="PTHR12109">
    <property type="entry name" value="RING FINGER PROTEIN 141-RELATED"/>
    <property type="match status" value="1"/>
</dbReference>
<evidence type="ECO:0000256" key="5">
    <source>
        <dbReference type="SAM" id="MobiDB-lite"/>
    </source>
</evidence>
<protein>
    <recommendedName>
        <fullName evidence="6">RING-type domain-containing protein</fullName>
    </recommendedName>
</protein>
<comment type="caution">
    <text evidence="7">The sequence shown here is derived from an EMBL/GenBank/DDBJ whole genome shotgun (WGS) entry which is preliminary data.</text>
</comment>
<evidence type="ECO:0000256" key="3">
    <source>
        <dbReference type="ARBA" id="ARBA00022833"/>
    </source>
</evidence>
<dbReference type="PROSITE" id="PS50089">
    <property type="entry name" value="ZF_RING_2"/>
    <property type="match status" value="1"/>
</dbReference>
<dbReference type="KEGG" id="more:E1B28_005112"/>
<accession>A0A9P7V014</accession>
<dbReference type="EMBL" id="CM032182">
    <property type="protein sequence ID" value="KAG7097793.1"/>
    <property type="molecule type" value="Genomic_DNA"/>
</dbReference>
<dbReference type="InterPro" id="IPR013083">
    <property type="entry name" value="Znf_RING/FYVE/PHD"/>
</dbReference>
<evidence type="ECO:0000313" key="7">
    <source>
        <dbReference type="EMBL" id="KAG7097793.1"/>
    </source>
</evidence>
<evidence type="ECO:0000259" key="6">
    <source>
        <dbReference type="PROSITE" id="PS50089"/>
    </source>
</evidence>
<gene>
    <name evidence="7" type="ORF">E1B28_005112</name>
</gene>
<dbReference type="GO" id="GO:0008270">
    <property type="term" value="F:zinc ion binding"/>
    <property type="evidence" value="ECO:0007669"/>
    <property type="project" value="UniProtKB-KW"/>
</dbReference>
<reference evidence="7" key="1">
    <citation type="journal article" date="2021" name="Genome Biol. Evol.">
        <title>The assembled and annotated genome of the fairy-ring fungus Marasmius oreades.</title>
        <authorList>
            <person name="Hiltunen M."/>
            <person name="Ament-Velasquez S.L."/>
            <person name="Johannesson H."/>
        </authorList>
    </citation>
    <scope>NUCLEOTIDE SEQUENCE</scope>
    <source>
        <strain evidence="7">03SP1</strain>
    </source>
</reference>
<keyword evidence="8" id="KW-1185">Reference proteome</keyword>
<dbReference type="InterPro" id="IPR001841">
    <property type="entry name" value="Znf_RING"/>
</dbReference>
<dbReference type="PROSITE" id="PS00518">
    <property type="entry name" value="ZF_RING_1"/>
    <property type="match status" value="1"/>
</dbReference>
<dbReference type="SUPFAM" id="SSF57850">
    <property type="entry name" value="RING/U-box"/>
    <property type="match status" value="1"/>
</dbReference>
<feature type="region of interest" description="Disordered" evidence="5">
    <location>
        <begin position="1"/>
        <end position="94"/>
    </location>
</feature>